<proteinExistence type="predicted"/>
<protein>
    <submittedName>
        <fullName evidence="1">Uncharacterized protein</fullName>
    </submittedName>
</protein>
<organism evidence="1">
    <name type="scientific">Podoviridae sp. ctG4L18</name>
    <dbReference type="NCBI Taxonomy" id="2825234"/>
    <lineage>
        <taxon>Viruses</taxon>
        <taxon>Duplodnaviria</taxon>
        <taxon>Heunggongvirae</taxon>
        <taxon>Uroviricota</taxon>
        <taxon>Caudoviricetes</taxon>
    </lineage>
</organism>
<accession>A0A8S5UPJ1</accession>
<name>A0A8S5UPJ1_9CAUD</name>
<sequence length="76" mass="8915">MKNSKRKQEKMDPAQRDAYQTLLKELENQGEEAIPTRQILQLALQLDEKGELYKFIEVFGYSRIDDKDILGLSRDN</sequence>
<evidence type="ECO:0000313" key="1">
    <source>
        <dbReference type="EMBL" id="DAF96324.1"/>
    </source>
</evidence>
<reference evidence="1" key="1">
    <citation type="journal article" date="2021" name="Proc. Natl. Acad. Sci. U.S.A.">
        <title>A Catalog of Tens of Thousands of Viruses from Human Metagenomes Reveals Hidden Associations with Chronic Diseases.</title>
        <authorList>
            <person name="Tisza M.J."/>
            <person name="Buck C.B."/>
        </authorList>
    </citation>
    <scope>NUCLEOTIDE SEQUENCE</scope>
    <source>
        <strain evidence="1">CtG4L18</strain>
    </source>
</reference>
<dbReference type="EMBL" id="BK016114">
    <property type="protein sequence ID" value="DAF96324.1"/>
    <property type="molecule type" value="Genomic_DNA"/>
</dbReference>